<dbReference type="SUPFAM" id="SSF103025">
    <property type="entry name" value="Folate-binding domain"/>
    <property type="match status" value="1"/>
</dbReference>
<name>A0A381R8A2_9ZZZZ</name>
<evidence type="ECO:0000259" key="1">
    <source>
        <dbReference type="Pfam" id="PF01571"/>
    </source>
</evidence>
<dbReference type="PANTHER" id="PTHR43757:SF2">
    <property type="entry name" value="AMINOMETHYLTRANSFERASE, MITOCHONDRIAL"/>
    <property type="match status" value="1"/>
</dbReference>
<dbReference type="PANTHER" id="PTHR43757">
    <property type="entry name" value="AMINOMETHYLTRANSFERASE"/>
    <property type="match status" value="1"/>
</dbReference>
<dbReference type="AlphaFoldDB" id="A0A381R8A2"/>
<reference evidence="2" key="1">
    <citation type="submission" date="2018-05" db="EMBL/GenBank/DDBJ databases">
        <authorList>
            <person name="Lanie J.A."/>
            <person name="Ng W.-L."/>
            <person name="Kazmierczak K.M."/>
            <person name="Andrzejewski T.M."/>
            <person name="Davidsen T.M."/>
            <person name="Wayne K.J."/>
            <person name="Tettelin H."/>
            <person name="Glass J.I."/>
            <person name="Rusch D."/>
            <person name="Podicherti R."/>
            <person name="Tsui H.-C.T."/>
            <person name="Winkler M.E."/>
        </authorList>
    </citation>
    <scope>NUCLEOTIDE SEQUENCE</scope>
</reference>
<protein>
    <recommendedName>
        <fullName evidence="1">GCVT N-terminal domain-containing protein</fullName>
    </recommendedName>
</protein>
<dbReference type="Pfam" id="PF01571">
    <property type="entry name" value="GCV_T"/>
    <property type="match status" value="1"/>
</dbReference>
<sequence>MRSLDKWRDDPGNPWTEATQCRQQAALFDFSFMSTVRVSGVGAQQLVNGFVSRDVSALPENCVFYCLRLSRKGYVKSDLTVWKHAEGAYEVMSGDNEDITELMSQQGPDCSIENMSDSHSVFAIQGPESLLRLTELCNIDRLARLDYFQFCDVDVANLPVRVARLGYTGERGFELIARRADAQALWHSLARVFPVAGFGALDTLRIEAGFILYCNECPIGAAPAEMGLSQFAVQHTDRDVSSGLKLVCFTAQRNELPVLWQHPDSHPAHPTRGQIVVTSACFSPLSQTILGLGYINSQDIAIAETLVDPLGEFEQIALCRRPLFDPSKRIARGHWSGEFRPVY</sequence>
<evidence type="ECO:0000313" key="2">
    <source>
        <dbReference type="EMBL" id="SUZ87049.1"/>
    </source>
</evidence>
<accession>A0A381R8A2</accession>
<proteinExistence type="predicted"/>
<dbReference type="PIRSF" id="PIRSF006487">
    <property type="entry name" value="GcvT"/>
    <property type="match status" value="1"/>
</dbReference>
<dbReference type="InterPro" id="IPR006222">
    <property type="entry name" value="GCVT_N"/>
</dbReference>
<dbReference type="SUPFAM" id="SSF101790">
    <property type="entry name" value="Aminomethyltransferase beta-barrel domain"/>
    <property type="match status" value="1"/>
</dbReference>
<gene>
    <name evidence="2" type="ORF">METZ01_LOCUS39903</name>
</gene>
<dbReference type="InterPro" id="IPR028896">
    <property type="entry name" value="GcvT/YgfZ/DmdA"/>
</dbReference>
<feature type="domain" description="GCVT N-terminal" evidence="1">
    <location>
        <begin position="17"/>
        <end position="231"/>
    </location>
</feature>
<dbReference type="Gene3D" id="3.30.1360.120">
    <property type="entry name" value="Probable tRNA modification gtpase trme, domain 1"/>
    <property type="match status" value="1"/>
</dbReference>
<dbReference type="EMBL" id="UINC01001706">
    <property type="protein sequence ID" value="SUZ87049.1"/>
    <property type="molecule type" value="Genomic_DNA"/>
</dbReference>
<dbReference type="InterPro" id="IPR027266">
    <property type="entry name" value="TrmE/GcvT-like"/>
</dbReference>
<dbReference type="InterPro" id="IPR029043">
    <property type="entry name" value="GcvT/YgfZ_C"/>
</dbReference>
<organism evidence="2">
    <name type="scientific">marine metagenome</name>
    <dbReference type="NCBI Taxonomy" id="408172"/>
    <lineage>
        <taxon>unclassified sequences</taxon>
        <taxon>metagenomes</taxon>
        <taxon>ecological metagenomes</taxon>
    </lineage>
</organism>